<keyword evidence="1" id="KW-0808">Transferase</keyword>
<dbReference type="CDD" id="cd03818">
    <property type="entry name" value="GT4_ExpC-like"/>
    <property type="match status" value="1"/>
</dbReference>
<proteinExistence type="predicted"/>
<name>A0ABT4JS21_9GAMM</name>
<comment type="caution">
    <text evidence="4">The sequence shown here is derived from an EMBL/GenBank/DDBJ whole genome shotgun (WGS) entry which is preliminary data.</text>
</comment>
<dbReference type="SUPFAM" id="SSF53756">
    <property type="entry name" value="UDP-Glycosyltransferase/glycogen phosphorylase"/>
    <property type="match status" value="1"/>
</dbReference>
<keyword evidence="5" id="KW-1185">Reference proteome</keyword>
<protein>
    <submittedName>
        <fullName evidence="4">Glycosyltransferase family 4 protein</fullName>
    </submittedName>
</protein>
<dbReference type="Proteomes" id="UP001149719">
    <property type="component" value="Unassembled WGS sequence"/>
</dbReference>
<sequence>MIFLFIHQNFPAQFRHVAQSLSEKKEHKVIGLGEVKNIKRSLSLFPNILCYGYEFTSSGGEKTHHYLKEHEQHIRRGQVVVRSLIGLKEKGIKPDVIVAHSGWGEALFIRQVFPTARIIHYCEYFYHSNGADVGFDPEFPSSFDNEFKMPIRNSTQLLGLLQCDLAVSPTAWQRSLYPSEFLPKIRELHEGIDTDIFKPNAEVVLKICEHEFTKDNQIITFVSRNLEPYRGFHQFMRALPKMQLMCPDAHIIIVGGNDVSYGSKLSNGLTYKQKYIKELNSLSQIDVAVDWTKVHFTGKLPYVEYLKVLQVSSVHVYLTYPFVLSWSMLEAMSVGCVLVASSTTPVEEIITSGVDGLLVDFFDQNSLLKQVQDVVLNPEKYLDMRKSARKLMQEKYDLQRIILPKWIKFVEGDLMD</sequence>
<evidence type="ECO:0000256" key="1">
    <source>
        <dbReference type="ARBA" id="ARBA00022679"/>
    </source>
</evidence>
<dbReference type="PANTHER" id="PTHR46401:SF2">
    <property type="entry name" value="GLYCOSYLTRANSFERASE WBBK-RELATED"/>
    <property type="match status" value="1"/>
</dbReference>
<dbReference type="InterPro" id="IPR022623">
    <property type="entry name" value="Glyco_trans_4"/>
</dbReference>
<evidence type="ECO:0000259" key="3">
    <source>
        <dbReference type="Pfam" id="PF12000"/>
    </source>
</evidence>
<evidence type="ECO:0000313" key="5">
    <source>
        <dbReference type="Proteomes" id="UP001149719"/>
    </source>
</evidence>
<evidence type="ECO:0000259" key="2">
    <source>
        <dbReference type="Pfam" id="PF00534"/>
    </source>
</evidence>
<dbReference type="RefSeq" id="WP_269123282.1">
    <property type="nucleotide sequence ID" value="NZ_JAPUBN010000011.1"/>
</dbReference>
<dbReference type="PANTHER" id="PTHR46401">
    <property type="entry name" value="GLYCOSYLTRANSFERASE WBBK-RELATED"/>
    <property type="match status" value="1"/>
</dbReference>
<gene>
    <name evidence="4" type="ORF">O1D97_04740</name>
</gene>
<accession>A0ABT4JS21</accession>
<dbReference type="Pfam" id="PF12000">
    <property type="entry name" value="Glyco_trans_4_3"/>
    <property type="match status" value="1"/>
</dbReference>
<dbReference type="Pfam" id="PF00534">
    <property type="entry name" value="Glycos_transf_1"/>
    <property type="match status" value="1"/>
</dbReference>
<feature type="domain" description="Glycosyl transferase family 1" evidence="2">
    <location>
        <begin position="214"/>
        <end position="390"/>
    </location>
</feature>
<dbReference type="Gene3D" id="3.40.50.2000">
    <property type="entry name" value="Glycogen Phosphorylase B"/>
    <property type="match status" value="1"/>
</dbReference>
<feature type="domain" description="Glycosyl transferase family 4" evidence="3">
    <location>
        <begin position="26"/>
        <end position="196"/>
    </location>
</feature>
<reference evidence="4" key="1">
    <citation type="submission" date="2022-12" db="EMBL/GenBank/DDBJ databases">
        <title>Marinomonas 15G1-11 sp. nov, isolated from marine algae.</title>
        <authorList>
            <person name="Butt M."/>
            <person name="Choi D.G."/>
            <person name="Kim J.M."/>
            <person name="Lee J.K."/>
            <person name="Baek J.H."/>
            <person name="Jeon C.O."/>
        </authorList>
    </citation>
    <scope>NUCLEOTIDE SEQUENCE</scope>
    <source>
        <strain evidence="4">15G1-11</strain>
    </source>
</reference>
<evidence type="ECO:0000313" key="4">
    <source>
        <dbReference type="EMBL" id="MCZ2720971.1"/>
    </source>
</evidence>
<dbReference type="EMBL" id="JAPUBN010000011">
    <property type="protein sequence ID" value="MCZ2720971.1"/>
    <property type="molecule type" value="Genomic_DNA"/>
</dbReference>
<organism evidence="4 5">
    <name type="scientific">Marinomonas phaeophyticola</name>
    <dbReference type="NCBI Taxonomy" id="3004091"/>
    <lineage>
        <taxon>Bacteria</taxon>
        <taxon>Pseudomonadati</taxon>
        <taxon>Pseudomonadota</taxon>
        <taxon>Gammaproteobacteria</taxon>
        <taxon>Oceanospirillales</taxon>
        <taxon>Oceanospirillaceae</taxon>
        <taxon>Marinomonas</taxon>
    </lineage>
</organism>
<dbReference type="InterPro" id="IPR001296">
    <property type="entry name" value="Glyco_trans_1"/>
</dbReference>